<dbReference type="Pfam" id="PF08448">
    <property type="entry name" value="PAS_4"/>
    <property type="match status" value="1"/>
</dbReference>
<dbReference type="CDD" id="cd01948">
    <property type="entry name" value="EAL"/>
    <property type="match status" value="1"/>
</dbReference>
<dbReference type="InterPro" id="IPR029787">
    <property type="entry name" value="Nucleotide_cyclase"/>
</dbReference>
<feature type="domain" description="PAC" evidence="8">
    <location>
        <begin position="481"/>
        <end position="533"/>
    </location>
</feature>
<dbReference type="InterPro" id="IPR035919">
    <property type="entry name" value="EAL_sf"/>
</dbReference>
<dbReference type="InterPro" id="IPR042240">
    <property type="entry name" value="CHASE_sf"/>
</dbReference>
<feature type="domain" description="PAS" evidence="7">
    <location>
        <begin position="407"/>
        <end position="452"/>
    </location>
</feature>
<dbReference type="InterPro" id="IPR000014">
    <property type="entry name" value="PAS"/>
</dbReference>
<evidence type="ECO:0000313" key="12">
    <source>
        <dbReference type="EMBL" id="PEH90991.1"/>
    </source>
</evidence>
<dbReference type="PANTHER" id="PTHR44757">
    <property type="entry name" value="DIGUANYLATE CYCLASE DGCP"/>
    <property type="match status" value="1"/>
</dbReference>
<keyword evidence="4" id="KW-0472">Membrane</keyword>
<dbReference type="EMBL" id="PDEA01000001">
    <property type="protein sequence ID" value="PEH90991.1"/>
    <property type="molecule type" value="Genomic_DNA"/>
</dbReference>
<evidence type="ECO:0000256" key="4">
    <source>
        <dbReference type="ARBA" id="ARBA00023136"/>
    </source>
</evidence>
<dbReference type="GO" id="GO:0071111">
    <property type="term" value="F:cyclic-guanylate-specific phosphodiesterase activity"/>
    <property type="evidence" value="ECO:0007669"/>
    <property type="project" value="UniProtKB-EC"/>
</dbReference>
<evidence type="ECO:0000259" key="10">
    <source>
        <dbReference type="PROSITE" id="PS50883"/>
    </source>
</evidence>
<comment type="catalytic activity">
    <reaction evidence="5">
        <text>3',3'-c-di-GMP + H2O = 5'-phosphoguanylyl(3'-&gt;5')guanosine + H(+)</text>
        <dbReference type="Rhea" id="RHEA:24902"/>
        <dbReference type="ChEBI" id="CHEBI:15377"/>
        <dbReference type="ChEBI" id="CHEBI:15378"/>
        <dbReference type="ChEBI" id="CHEBI:58754"/>
        <dbReference type="ChEBI" id="CHEBI:58805"/>
        <dbReference type="EC" id="3.1.4.52"/>
    </reaction>
    <physiologicalReaction direction="left-to-right" evidence="5">
        <dbReference type="Rhea" id="RHEA:24903"/>
    </physiologicalReaction>
</comment>
<feature type="domain" description="CHASE" evidence="9">
    <location>
        <begin position="89"/>
        <end position="227"/>
    </location>
</feature>
<evidence type="ECO:0000256" key="2">
    <source>
        <dbReference type="ARBA" id="ARBA00022692"/>
    </source>
</evidence>
<dbReference type="InterPro" id="IPR035965">
    <property type="entry name" value="PAS-like_dom_sf"/>
</dbReference>
<evidence type="ECO:0000256" key="5">
    <source>
        <dbReference type="ARBA" id="ARBA00051114"/>
    </source>
</evidence>
<dbReference type="OrthoDB" id="9813903at2"/>
<dbReference type="Pfam" id="PF03924">
    <property type="entry name" value="CHASE"/>
    <property type="match status" value="1"/>
</dbReference>
<dbReference type="Gene3D" id="3.30.70.270">
    <property type="match status" value="1"/>
</dbReference>
<dbReference type="AlphaFoldDB" id="A0A2A7V0N8"/>
<dbReference type="PROSITE" id="PS50112">
    <property type="entry name" value="PAS"/>
    <property type="match status" value="2"/>
</dbReference>
<keyword evidence="3" id="KW-1133">Transmembrane helix</keyword>
<name>A0A2A7V0N8_COMTR</name>
<feature type="domain" description="PAS" evidence="7">
    <location>
        <begin position="285"/>
        <end position="355"/>
    </location>
</feature>
<keyword evidence="6" id="KW-0175">Coiled coil</keyword>
<dbReference type="NCBIfam" id="TIGR00254">
    <property type="entry name" value="GGDEF"/>
    <property type="match status" value="1"/>
</dbReference>
<dbReference type="Pfam" id="PF00990">
    <property type="entry name" value="GGDEF"/>
    <property type="match status" value="1"/>
</dbReference>
<dbReference type="GO" id="GO:0007165">
    <property type="term" value="P:signal transduction"/>
    <property type="evidence" value="ECO:0007669"/>
    <property type="project" value="UniProtKB-ARBA"/>
</dbReference>
<keyword evidence="2" id="KW-0812">Transmembrane</keyword>
<evidence type="ECO:0000259" key="7">
    <source>
        <dbReference type="PROSITE" id="PS50112"/>
    </source>
</evidence>
<keyword evidence="13" id="KW-1185">Reference proteome</keyword>
<evidence type="ECO:0000256" key="3">
    <source>
        <dbReference type="ARBA" id="ARBA00022989"/>
    </source>
</evidence>
<dbReference type="PANTHER" id="PTHR44757:SF2">
    <property type="entry name" value="BIOFILM ARCHITECTURE MAINTENANCE PROTEIN MBAA"/>
    <property type="match status" value="1"/>
</dbReference>
<dbReference type="Pfam" id="PF00563">
    <property type="entry name" value="EAL"/>
    <property type="match status" value="1"/>
</dbReference>
<reference evidence="13" key="1">
    <citation type="submission" date="2017-09" db="EMBL/GenBank/DDBJ databases">
        <title>FDA dAtabase for Regulatory Grade micrObial Sequences (FDA-ARGOS): Supporting development and validation of Infectious Disease Dx tests.</title>
        <authorList>
            <person name="Minogue T."/>
            <person name="Wolcott M."/>
            <person name="Wasieloski L."/>
            <person name="Aguilar W."/>
            <person name="Moore D."/>
            <person name="Tallon L."/>
            <person name="Sadzewicz L."/>
            <person name="Ott S."/>
            <person name="Zhao X."/>
            <person name="Nagaraj S."/>
            <person name="Vavikolanu K."/>
            <person name="Aluvathingal J."/>
            <person name="Nadendla S."/>
            <person name="Sichtig H."/>
        </authorList>
    </citation>
    <scope>NUCLEOTIDE SEQUENCE [LARGE SCALE GENOMIC DNA]</scope>
    <source>
        <strain evidence="13">FDAARGOS_394</strain>
    </source>
</reference>
<sequence>MVFILGLLLSTALIWHLERQDQQQARALANDVATDHARYLERGIGQALAANKALAAAVAQTHGSIQAFEETARHLIVMYPEVSAMSLAPNGVIQVVVPLVGNEGVLGFNQLNSPQQQREAERARDSNQLTLAGPMPLAQGGIGIVGRMPVFLEAGKFWGFTNVTLRLEAVLKTARLERLNARGYDYVLWRVPPGSDTPQIIQAAGTTLSAATVHQRIELPNSEWMLSVMPRSGWLNPTTLLMRALAGLLFASLIGALTKLLLHLKAHEANLEQMVNQRTQQLQDAQRQLRATIDAIPDVLMELDREGHYISVHSPRPDMLAAPRDALIGKRFTEFLPEKDSRIVFNALQIAETSGWASGFRLQVPTRDGHSKWFELSVARKSPAFASEAHFIVLSRDVTERVQAEQELYLTSQVFRQSSEAIVISDAMHRIVQINPAYCRLSGFGAPEAIGQLASLDMAQSGAPSELPAEPYLLVQRTGQWEGETQGLHRNGTPYQQYRTITALRDEQGRLTHCITLFRDITQQRRDQERIRHLAHFDALTGLPNRSLLSERVTQAIQHQRTAEGCAALLFLDLDHFKNINDSLGHRVGDRVLVALARRLQLQLRPQDTVARMGGDEFVVLVYGRQMADVEVLAQKLLDSTAAPFQIDGHELTISLSIGIATYPVDGDGFDTLYQRADAAMYRAKQSGRNRYSFFTAELEARSARTLHIANALRRALEREQFALHYQPQLDTHTKAVIGAEALIRWYHPELGQVSPAEFIPIAESTGLIIGIGDWVMRTAAQDMRRWLDMGITLRTVSVNLSPLQFQHHHLPEQVARNLAHARLPAKHLMLELTESAAVDDPAAAIAMLDRLNRQGVRIALDDFGTGYSSLSYLKRFQIHKLKIDQSFVRDLEQDANDRAIIVAIIHIAKALGMDTLAEGVESEAQLDFLQAQGCNFVQGYLFSRPLPAPQFEALLLACTPAS</sequence>
<accession>A0A2A7V0N8</accession>
<dbReference type="PROSITE" id="PS50113">
    <property type="entry name" value="PAC"/>
    <property type="match status" value="2"/>
</dbReference>
<comment type="caution">
    <text evidence="12">The sequence shown here is derived from an EMBL/GenBank/DDBJ whole genome shotgun (WGS) entry which is preliminary data.</text>
</comment>
<dbReference type="Pfam" id="PF13426">
    <property type="entry name" value="PAS_9"/>
    <property type="match status" value="1"/>
</dbReference>
<dbReference type="GO" id="GO:0016020">
    <property type="term" value="C:membrane"/>
    <property type="evidence" value="ECO:0007669"/>
    <property type="project" value="UniProtKB-SubCell"/>
</dbReference>
<evidence type="ECO:0000259" key="8">
    <source>
        <dbReference type="PROSITE" id="PS50113"/>
    </source>
</evidence>
<dbReference type="SMART" id="SM00091">
    <property type="entry name" value="PAS"/>
    <property type="match status" value="2"/>
</dbReference>
<protein>
    <submittedName>
        <fullName evidence="12">Diguanylate phosphodiesterase</fullName>
    </submittedName>
</protein>
<feature type="domain" description="EAL" evidence="10">
    <location>
        <begin position="706"/>
        <end position="960"/>
    </location>
</feature>
<organism evidence="12 13">
    <name type="scientific">Comamonas terrigena</name>
    <dbReference type="NCBI Taxonomy" id="32013"/>
    <lineage>
        <taxon>Bacteria</taxon>
        <taxon>Pseudomonadati</taxon>
        <taxon>Pseudomonadota</taxon>
        <taxon>Betaproteobacteria</taxon>
        <taxon>Burkholderiales</taxon>
        <taxon>Comamonadaceae</taxon>
        <taxon>Comamonas</taxon>
    </lineage>
</organism>
<dbReference type="Gene3D" id="3.30.450.20">
    <property type="entry name" value="PAS domain"/>
    <property type="match status" value="2"/>
</dbReference>
<dbReference type="Proteomes" id="UP000220246">
    <property type="component" value="Unassembled WGS sequence"/>
</dbReference>
<dbReference type="FunFam" id="3.30.70.270:FF:000001">
    <property type="entry name" value="Diguanylate cyclase domain protein"/>
    <property type="match status" value="1"/>
</dbReference>
<dbReference type="CDD" id="cd01949">
    <property type="entry name" value="GGDEF"/>
    <property type="match status" value="1"/>
</dbReference>
<dbReference type="SUPFAM" id="SSF55785">
    <property type="entry name" value="PYP-like sensor domain (PAS domain)"/>
    <property type="match status" value="2"/>
</dbReference>
<dbReference type="NCBIfam" id="TIGR00229">
    <property type="entry name" value="sensory_box"/>
    <property type="match status" value="2"/>
</dbReference>
<evidence type="ECO:0000256" key="1">
    <source>
        <dbReference type="ARBA" id="ARBA00004370"/>
    </source>
</evidence>
<dbReference type="STRING" id="1219032.GCA_001515545_01766"/>
<dbReference type="SUPFAM" id="SSF141868">
    <property type="entry name" value="EAL domain-like"/>
    <property type="match status" value="1"/>
</dbReference>
<dbReference type="InterPro" id="IPR000160">
    <property type="entry name" value="GGDEF_dom"/>
</dbReference>
<dbReference type="FunFam" id="3.20.20.450:FF:000001">
    <property type="entry name" value="Cyclic di-GMP phosphodiesterase yahA"/>
    <property type="match status" value="1"/>
</dbReference>
<evidence type="ECO:0000259" key="9">
    <source>
        <dbReference type="PROSITE" id="PS50839"/>
    </source>
</evidence>
<dbReference type="PROSITE" id="PS50887">
    <property type="entry name" value="GGDEF"/>
    <property type="match status" value="1"/>
</dbReference>
<feature type="domain" description="GGDEF" evidence="11">
    <location>
        <begin position="565"/>
        <end position="697"/>
    </location>
</feature>
<dbReference type="SMART" id="SM00267">
    <property type="entry name" value="GGDEF"/>
    <property type="match status" value="1"/>
</dbReference>
<dbReference type="InterPro" id="IPR013656">
    <property type="entry name" value="PAS_4"/>
</dbReference>
<gene>
    <name evidence="12" type="ORF">CRM82_09695</name>
</gene>
<evidence type="ECO:0000256" key="6">
    <source>
        <dbReference type="SAM" id="Coils"/>
    </source>
</evidence>
<dbReference type="Gene3D" id="3.20.20.450">
    <property type="entry name" value="EAL domain"/>
    <property type="match status" value="1"/>
</dbReference>
<dbReference type="GO" id="GO:0071732">
    <property type="term" value="P:cellular response to nitric oxide"/>
    <property type="evidence" value="ECO:0007669"/>
    <property type="project" value="UniProtKB-ARBA"/>
</dbReference>
<evidence type="ECO:0000259" key="11">
    <source>
        <dbReference type="PROSITE" id="PS50887"/>
    </source>
</evidence>
<dbReference type="Gene3D" id="3.30.450.350">
    <property type="entry name" value="CHASE domain"/>
    <property type="match status" value="1"/>
</dbReference>
<dbReference type="SUPFAM" id="SSF55073">
    <property type="entry name" value="Nucleotide cyclase"/>
    <property type="match status" value="1"/>
</dbReference>
<dbReference type="InterPro" id="IPR001633">
    <property type="entry name" value="EAL_dom"/>
</dbReference>
<dbReference type="InterPro" id="IPR006189">
    <property type="entry name" value="CHASE_dom"/>
</dbReference>
<feature type="coiled-coil region" evidence="6">
    <location>
        <begin position="257"/>
        <end position="288"/>
    </location>
</feature>
<dbReference type="InterPro" id="IPR000700">
    <property type="entry name" value="PAS-assoc_C"/>
</dbReference>
<evidence type="ECO:0000313" key="13">
    <source>
        <dbReference type="Proteomes" id="UP000220246"/>
    </source>
</evidence>
<dbReference type="CDD" id="cd00130">
    <property type="entry name" value="PAS"/>
    <property type="match status" value="2"/>
</dbReference>
<dbReference type="InterPro" id="IPR043128">
    <property type="entry name" value="Rev_trsase/Diguanyl_cyclase"/>
</dbReference>
<dbReference type="PROSITE" id="PS50839">
    <property type="entry name" value="CHASE"/>
    <property type="match status" value="1"/>
</dbReference>
<feature type="domain" description="PAC" evidence="8">
    <location>
        <begin position="358"/>
        <end position="410"/>
    </location>
</feature>
<dbReference type="PROSITE" id="PS50883">
    <property type="entry name" value="EAL"/>
    <property type="match status" value="1"/>
</dbReference>
<proteinExistence type="predicted"/>
<dbReference type="SMART" id="SM01079">
    <property type="entry name" value="CHASE"/>
    <property type="match status" value="1"/>
</dbReference>
<comment type="subcellular location">
    <subcellularLocation>
        <location evidence="1">Membrane</location>
    </subcellularLocation>
</comment>
<dbReference type="SMART" id="SM00052">
    <property type="entry name" value="EAL"/>
    <property type="match status" value="1"/>
</dbReference>
<dbReference type="InterPro" id="IPR052155">
    <property type="entry name" value="Biofilm_reg_signaling"/>
</dbReference>